<sequence>MAGHQREDSSLKSTLVCVGASLSLPCACQVGGNAPVKLPGAVTKAAATQARRLRSPSLQLRRVEWRRSTANKNYNDGKNVNASNKSASMNATAKATKPNADMNAKSTAPFALNDVTAGSVHRAHLIRNTDFERLQKLYNFFVANVNAKGEHVDQHHEENAVAASAPPSWHQRTGEDASAEFMAAATQAAKVRARQIRKTDFERFQKFYNYNLFVSNDDITNAKVNTKHDQVDQLPEKLTRRAFRHDQQHVLQMVRIIFVLRVVLLRLTPEKRAACQLLREILTHNGHARLVLMPTTKGLQPAFGAATTDEDGCLPDNTCTMRSARSSSKPTTRRCGMPARTAPRCTQIVSILARNRPRRA</sequence>
<gene>
    <name evidence="1" type="ORF">PF008_g28012</name>
</gene>
<reference evidence="1 2" key="1">
    <citation type="submission" date="2018-09" db="EMBL/GenBank/DDBJ databases">
        <title>Genomic investigation of the strawberry pathogen Phytophthora fragariae indicates pathogenicity is determined by transcriptional variation in three key races.</title>
        <authorList>
            <person name="Adams T.M."/>
            <person name="Armitage A.D."/>
            <person name="Sobczyk M.K."/>
            <person name="Bates H.J."/>
            <person name="Dunwell J.M."/>
            <person name="Nellist C.F."/>
            <person name="Harrison R.J."/>
        </authorList>
    </citation>
    <scope>NUCLEOTIDE SEQUENCE [LARGE SCALE GENOMIC DNA]</scope>
    <source>
        <strain evidence="1 2">NOV-77</strain>
    </source>
</reference>
<evidence type="ECO:0000313" key="1">
    <source>
        <dbReference type="EMBL" id="KAE9280962.1"/>
    </source>
</evidence>
<evidence type="ECO:0000313" key="2">
    <source>
        <dbReference type="Proteomes" id="UP000486351"/>
    </source>
</evidence>
<accession>A0A6G0QCP0</accession>
<organism evidence="1 2">
    <name type="scientific">Phytophthora fragariae</name>
    <dbReference type="NCBI Taxonomy" id="53985"/>
    <lineage>
        <taxon>Eukaryota</taxon>
        <taxon>Sar</taxon>
        <taxon>Stramenopiles</taxon>
        <taxon>Oomycota</taxon>
        <taxon>Peronosporomycetes</taxon>
        <taxon>Peronosporales</taxon>
        <taxon>Peronosporaceae</taxon>
        <taxon>Phytophthora</taxon>
    </lineage>
</organism>
<name>A0A6G0QCP0_9STRA</name>
<protein>
    <submittedName>
        <fullName evidence="1">Uncharacterized protein</fullName>
    </submittedName>
</protein>
<dbReference type="EMBL" id="QXFY01003932">
    <property type="protein sequence ID" value="KAE9280962.1"/>
    <property type="molecule type" value="Genomic_DNA"/>
</dbReference>
<dbReference type="AlphaFoldDB" id="A0A6G0QCP0"/>
<comment type="caution">
    <text evidence="1">The sequence shown here is derived from an EMBL/GenBank/DDBJ whole genome shotgun (WGS) entry which is preliminary data.</text>
</comment>
<dbReference type="Proteomes" id="UP000486351">
    <property type="component" value="Unassembled WGS sequence"/>
</dbReference>
<proteinExistence type="predicted"/>